<sequence length="76" mass="9028">NRVAIAEVLGHGLFERQELDHRSDPQDATKFALRTNVLCEIHLPQLYYRVNAEWKRPWKTKAMRVIKWARWGAVWG</sequence>
<proteinExistence type="predicted"/>
<gene>
    <name evidence="1" type="ORF">O7A60_31575</name>
</gene>
<organism evidence="1 2">
    <name type="scientific">Mesorhizobium salmacidum</name>
    <dbReference type="NCBI Taxonomy" id="3015171"/>
    <lineage>
        <taxon>Bacteria</taxon>
        <taxon>Pseudomonadati</taxon>
        <taxon>Pseudomonadota</taxon>
        <taxon>Alphaproteobacteria</taxon>
        <taxon>Hyphomicrobiales</taxon>
        <taxon>Phyllobacteriaceae</taxon>
        <taxon>Mesorhizobium</taxon>
    </lineage>
</organism>
<evidence type="ECO:0000313" key="1">
    <source>
        <dbReference type="EMBL" id="MEI9413239.1"/>
    </source>
</evidence>
<comment type="caution">
    <text evidence="1">The sequence shown here is derived from an EMBL/GenBank/DDBJ whole genome shotgun (WGS) entry which is preliminary data.</text>
</comment>
<evidence type="ECO:0000313" key="2">
    <source>
        <dbReference type="Proteomes" id="UP001387293"/>
    </source>
</evidence>
<keyword evidence="2" id="KW-1185">Reference proteome</keyword>
<feature type="non-terminal residue" evidence="1">
    <location>
        <position position="1"/>
    </location>
</feature>
<name>A0ABU8L8E8_9HYPH</name>
<protein>
    <submittedName>
        <fullName evidence="1">Uncharacterized protein</fullName>
    </submittedName>
</protein>
<dbReference type="EMBL" id="JAPYKS010000063">
    <property type="protein sequence ID" value="MEI9413239.1"/>
    <property type="molecule type" value="Genomic_DNA"/>
</dbReference>
<accession>A0ABU8L8E8</accession>
<reference evidence="1 2" key="1">
    <citation type="submission" date="2022-12" db="EMBL/GenBank/DDBJ databases">
        <authorList>
            <person name="Muema E."/>
        </authorList>
    </citation>
    <scope>NUCLEOTIDE SEQUENCE [LARGE SCALE GENOMIC DNA]</scope>
    <source>
        <strain evidence="2">1326</strain>
    </source>
</reference>
<dbReference type="RefSeq" id="WP_337109554.1">
    <property type="nucleotide sequence ID" value="NZ_JAPYKS010000063.1"/>
</dbReference>
<dbReference type="Proteomes" id="UP001387293">
    <property type="component" value="Unassembled WGS sequence"/>
</dbReference>